<accession>G2J8X5</accession>
<comment type="similarity">
    <text evidence="2">Belongs to the FliQ/MopD/SpaQ family.</text>
</comment>
<evidence type="ECO:0000256" key="4">
    <source>
        <dbReference type="ARBA" id="ARBA00022692"/>
    </source>
</evidence>
<name>G2J8X5_9BURK</name>
<dbReference type="GO" id="GO:0005886">
    <property type="term" value="C:plasma membrane"/>
    <property type="evidence" value="ECO:0007669"/>
    <property type="project" value="UniProtKB-SubCell"/>
</dbReference>
<dbReference type="InterPro" id="IPR002191">
    <property type="entry name" value="Bac_export_3"/>
</dbReference>
<proteinExistence type="inferred from homology"/>
<dbReference type="Proteomes" id="UP000054051">
    <property type="component" value="Unassembled WGS sequence"/>
</dbReference>
<dbReference type="PANTHER" id="PTHR34040">
    <property type="entry name" value="FLAGELLAR BIOSYNTHETIC PROTEIN FLIQ"/>
    <property type="match status" value="1"/>
</dbReference>
<dbReference type="OrthoDB" id="9806440at2"/>
<keyword evidence="4 7" id="KW-0812">Transmembrane</keyword>
<dbReference type="PANTHER" id="PTHR34040:SF4">
    <property type="entry name" value="SECRETION SYSTEM APPARATUS PROTEIN SSAS"/>
    <property type="match status" value="1"/>
</dbReference>
<evidence type="ECO:0000256" key="3">
    <source>
        <dbReference type="ARBA" id="ARBA00022475"/>
    </source>
</evidence>
<dbReference type="NCBIfam" id="TIGR01403">
    <property type="entry name" value="fliQ_rel_III"/>
    <property type="match status" value="1"/>
</dbReference>
<organism evidence="8 9">
    <name type="scientific">Candidatus Glomeribacter gigasporarum BEG34</name>
    <dbReference type="NCBI Taxonomy" id="1070319"/>
    <lineage>
        <taxon>Bacteria</taxon>
        <taxon>Pseudomonadati</taxon>
        <taxon>Pseudomonadota</taxon>
        <taxon>Betaproteobacteria</taxon>
        <taxon>Burkholderiales</taxon>
        <taxon>Burkholderiaceae</taxon>
        <taxon>Candidatus Glomeribacter</taxon>
    </lineage>
</organism>
<feature type="transmembrane region" description="Helical" evidence="7">
    <location>
        <begin position="51"/>
        <end position="69"/>
    </location>
</feature>
<gene>
    <name evidence="8" type="primary">SsaS</name>
    <name evidence="8" type="ORF">CAGGBEG34_210090</name>
</gene>
<dbReference type="GO" id="GO:0009306">
    <property type="term" value="P:protein secretion"/>
    <property type="evidence" value="ECO:0007669"/>
    <property type="project" value="InterPro"/>
</dbReference>
<evidence type="ECO:0000313" key="8">
    <source>
        <dbReference type="EMBL" id="CCD29222.1"/>
    </source>
</evidence>
<comment type="subcellular location">
    <subcellularLocation>
        <location evidence="1">Cell membrane</location>
        <topology evidence="1">Multi-pass membrane protein</topology>
    </subcellularLocation>
</comment>
<keyword evidence="5 7" id="KW-1133">Transmembrane helix</keyword>
<evidence type="ECO:0000256" key="1">
    <source>
        <dbReference type="ARBA" id="ARBA00004651"/>
    </source>
</evidence>
<dbReference type="RefSeq" id="WP_006682452.1">
    <property type="nucleotide sequence ID" value="NZ_CAFB01000038.1"/>
</dbReference>
<keyword evidence="6 7" id="KW-0472">Membrane</keyword>
<feature type="transmembrane region" description="Helical" evidence="7">
    <location>
        <begin position="12"/>
        <end position="39"/>
    </location>
</feature>
<sequence>MNEAILIHLTTQVLWIVMLLSLPVVAAVTVVSLIVSVLQTLTQLQDQTMQFIFKLVTTAVVLSIGYRWMGLTLLHYSELAFSQLSMIRR</sequence>
<dbReference type="EMBL" id="CAFB01000038">
    <property type="protein sequence ID" value="CCD29222.1"/>
    <property type="molecule type" value="Genomic_DNA"/>
</dbReference>
<dbReference type="AlphaFoldDB" id="G2J8X5"/>
<evidence type="ECO:0000313" key="9">
    <source>
        <dbReference type="Proteomes" id="UP000054051"/>
    </source>
</evidence>
<reference evidence="8 9" key="1">
    <citation type="submission" date="2011-08" db="EMBL/GenBank/DDBJ databases">
        <title>The genome of the obligate endobacterium of an arbuscular mycorrhizal fungus reveals an interphylum network of nutritional interactions.</title>
        <authorList>
            <person name="Ghignone S."/>
            <person name="Salvioli A."/>
            <person name="Anca I."/>
            <person name="Lumini E."/>
            <person name="Ortu G."/>
            <person name="Petiti L."/>
            <person name="Cruveiller S."/>
            <person name="Bianciotto V."/>
            <person name="Piffanelli P."/>
            <person name="Lanfranco L."/>
            <person name="Bonfante P."/>
        </authorList>
    </citation>
    <scope>NUCLEOTIDE SEQUENCE [LARGE SCALE GENOMIC DNA]</scope>
    <source>
        <strain evidence="8 9">BEG34</strain>
    </source>
</reference>
<evidence type="ECO:0000256" key="6">
    <source>
        <dbReference type="ARBA" id="ARBA00023136"/>
    </source>
</evidence>
<protein>
    <submittedName>
        <fullName evidence="8">Secretion system apparatus protein ssaS</fullName>
    </submittedName>
</protein>
<comment type="caution">
    <text evidence="8">The sequence shown here is derived from an EMBL/GenBank/DDBJ whole genome shotgun (WGS) entry which is preliminary data.</text>
</comment>
<dbReference type="PRINTS" id="PR00952">
    <property type="entry name" value="TYPE3IMQPROT"/>
</dbReference>
<evidence type="ECO:0000256" key="2">
    <source>
        <dbReference type="ARBA" id="ARBA00006156"/>
    </source>
</evidence>
<evidence type="ECO:0000256" key="5">
    <source>
        <dbReference type="ARBA" id="ARBA00022989"/>
    </source>
</evidence>
<keyword evidence="9" id="KW-1185">Reference proteome</keyword>
<dbReference type="STRING" id="1070319.CAGGBEG34_210090"/>
<dbReference type="eggNOG" id="COG4794">
    <property type="taxonomic scope" value="Bacteria"/>
</dbReference>
<evidence type="ECO:0000256" key="7">
    <source>
        <dbReference type="SAM" id="Phobius"/>
    </source>
</evidence>
<keyword evidence="3" id="KW-1003">Cell membrane</keyword>
<dbReference type="Pfam" id="PF01313">
    <property type="entry name" value="Bac_export_3"/>
    <property type="match status" value="1"/>
</dbReference>
<dbReference type="InterPro" id="IPR006306">
    <property type="entry name" value="T3SS_HrpO"/>
</dbReference>